<comment type="caution">
    <text evidence="4">The sequence shown here is derived from an EMBL/GenBank/DDBJ whole genome shotgun (WGS) entry which is preliminary data.</text>
</comment>
<dbReference type="AlphaFoldDB" id="A0A0C3RDL5"/>
<organism evidence="4 7">
    <name type="scientific">Sanguibacteroides justesenii</name>
    <dbReference type="NCBI Taxonomy" id="1547597"/>
    <lineage>
        <taxon>Bacteria</taxon>
        <taxon>Pseudomonadati</taxon>
        <taxon>Bacteroidota</taxon>
        <taxon>Bacteroidia</taxon>
        <taxon>Bacteroidales</taxon>
        <taxon>Porphyromonadaceae</taxon>
        <taxon>Sanguibacteroides</taxon>
    </lineage>
</organism>
<feature type="domain" description="M23ase beta-sheet core" evidence="3">
    <location>
        <begin position="199"/>
        <end position="294"/>
    </location>
</feature>
<dbReference type="InterPro" id="IPR050570">
    <property type="entry name" value="Cell_wall_metabolism_enzyme"/>
</dbReference>
<accession>A0A0C3RDL5</accession>
<gene>
    <name evidence="4" type="ORF">BA92_13600</name>
    <name evidence="5" type="ORF">IE90_04920</name>
</gene>
<dbReference type="InterPro" id="IPR016047">
    <property type="entry name" value="M23ase_b-sheet_dom"/>
</dbReference>
<dbReference type="CDD" id="cd12797">
    <property type="entry name" value="M23_peptidase"/>
    <property type="match status" value="1"/>
</dbReference>
<evidence type="ECO:0000313" key="4">
    <source>
        <dbReference type="EMBL" id="KIO42894.1"/>
    </source>
</evidence>
<feature type="coiled-coil region" evidence="1">
    <location>
        <begin position="56"/>
        <end position="90"/>
    </location>
</feature>
<dbReference type="EMBL" id="JPIT01000016">
    <property type="protein sequence ID" value="KIO46147.1"/>
    <property type="molecule type" value="Genomic_DNA"/>
</dbReference>
<evidence type="ECO:0000313" key="5">
    <source>
        <dbReference type="EMBL" id="KIO46147.1"/>
    </source>
</evidence>
<reference evidence="5 6" key="2">
    <citation type="submission" date="2014-07" db="EMBL/GenBank/DDBJ databases">
        <title>Porphyromonadaceae bacterium OUH 334697 = ATCC BAA-2682 = DSM 28341 draft genome.</title>
        <authorList>
            <person name="Sydenham T.V."/>
            <person name="Hasman H."/>
            <person name="Justesen U.S."/>
        </authorList>
    </citation>
    <scope>NUCLEOTIDE SEQUENCE [LARGE SCALE GENOMIC DNA]</scope>
    <source>
        <strain evidence="5 6">OUH 334697</strain>
    </source>
</reference>
<reference evidence="4 7" key="1">
    <citation type="submission" date="2014-07" db="EMBL/GenBank/DDBJ databases">
        <title>Porphyromonadaceae bacterium OUH 308042 = ATCC BAA-2681 = DSM 28342 draft genome.</title>
        <authorList>
            <person name="Sydenham T.V."/>
            <person name="Hasman H."/>
            <person name="Justensen U.S."/>
        </authorList>
    </citation>
    <scope>NUCLEOTIDE SEQUENCE [LARGE SCALE GENOMIC DNA]</scope>
    <source>
        <strain evidence="4 7">OUH 308042</strain>
    </source>
</reference>
<sequence>MPKAGYHFNSETLSFDKIETTIRKRIRKAIQKFISSFSLAIVMLLLIFAFMDSPKEKALKRENEEILTQYHLLSNEVKRLDNILKDLEQRDDNIYRVIFETDPIATSIRRAGTGGVNKYEYLEHLKNSDLIIETARKIDQLSKAIYIQSKSYDEVEKLAKNKIEMLASIPAILPVSKNAAHPVSSSYGWRMHPIYKTVKFHAGMDFTGIVGTPIYATGDGIVESNTFDKGYGRHVVIDHGFNYKTLYAHMKESYVKKGQKIKRGDVIGYLGNTGLSTGPHLHYEVRKNGKPVDPINYYFNDLTAEEFDAMVEAANNTGQSMD</sequence>
<dbReference type="RefSeq" id="WP_041502768.1">
    <property type="nucleotide sequence ID" value="NZ_JPIT01000016.1"/>
</dbReference>
<evidence type="ECO:0000259" key="3">
    <source>
        <dbReference type="Pfam" id="PF01551"/>
    </source>
</evidence>
<proteinExistence type="predicted"/>
<dbReference type="Gene3D" id="2.70.70.10">
    <property type="entry name" value="Glucose Permease (Domain IIA)"/>
    <property type="match status" value="1"/>
</dbReference>
<dbReference type="InterPro" id="IPR011055">
    <property type="entry name" value="Dup_hybrid_motif"/>
</dbReference>
<dbReference type="GO" id="GO:0004222">
    <property type="term" value="F:metalloendopeptidase activity"/>
    <property type="evidence" value="ECO:0007669"/>
    <property type="project" value="TreeGrafter"/>
</dbReference>
<feature type="transmembrane region" description="Helical" evidence="2">
    <location>
        <begin position="33"/>
        <end position="51"/>
    </location>
</feature>
<keyword evidence="2" id="KW-0812">Transmembrane</keyword>
<name>A0A0C3RDL5_9PORP</name>
<dbReference type="OrthoDB" id="9810477at2"/>
<dbReference type="Proteomes" id="UP000031937">
    <property type="component" value="Unassembled WGS sequence"/>
</dbReference>
<evidence type="ECO:0000256" key="1">
    <source>
        <dbReference type="SAM" id="Coils"/>
    </source>
</evidence>
<protein>
    <submittedName>
        <fullName evidence="4">Peptidase M23</fullName>
    </submittedName>
</protein>
<dbReference type="Pfam" id="PF01551">
    <property type="entry name" value="Peptidase_M23"/>
    <property type="match status" value="1"/>
</dbReference>
<keyword evidence="1" id="KW-0175">Coiled coil</keyword>
<keyword evidence="7" id="KW-1185">Reference proteome</keyword>
<evidence type="ECO:0000313" key="6">
    <source>
        <dbReference type="Proteomes" id="UP000031937"/>
    </source>
</evidence>
<dbReference type="FunFam" id="2.70.70.10:FF:000006">
    <property type="entry name" value="M23 family peptidase"/>
    <property type="match status" value="1"/>
</dbReference>
<dbReference type="EMBL" id="JPIU01000049">
    <property type="protein sequence ID" value="KIO42894.1"/>
    <property type="molecule type" value="Genomic_DNA"/>
</dbReference>
<dbReference type="PANTHER" id="PTHR21666">
    <property type="entry name" value="PEPTIDASE-RELATED"/>
    <property type="match status" value="1"/>
</dbReference>
<keyword evidence="2" id="KW-0472">Membrane</keyword>
<dbReference type="Proteomes" id="UP000031980">
    <property type="component" value="Unassembled WGS sequence"/>
</dbReference>
<evidence type="ECO:0000256" key="2">
    <source>
        <dbReference type="SAM" id="Phobius"/>
    </source>
</evidence>
<dbReference type="SUPFAM" id="SSF51261">
    <property type="entry name" value="Duplicated hybrid motif"/>
    <property type="match status" value="1"/>
</dbReference>
<dbReference type="PANTHER" id="PTHR21666:SF286">
    <property type="entry name" value="LIPOPROTEIN NLPD"/>
    <property type="match status" value="1"/>
</dbReference>
<evidence type="ECO:0000313" key="7">
    <source>
        <dbReference type="Proteomes" id="UP000031980"/>
    </source>
</evidence>
<keyword evidence="2" id="KW-1133">Transmembrane helix</keyword>